<accession>A0A1M6XDX6</accession>
<gene>
    <name evidence="3" type="ORF">SAMN05443507_13325</name>
</gene>
<dbReference type="InterPro" id="IPR014239">
    <property type="entry name" value="YpeB_PepSY1-2"/>
</dbReference>
<sequence>MSKVHYQYATILAVVSVAGLCALIWGLSEYDKNLSLQSQIQTKTHAEMAQAASDVKKLQTASLEAQIFATKTDFQQSLPVLLQHSSQVQNDFERLSPYQSWVGDQLPTVKKMNETISVWMKNQSNPSRNDTESTLTDWELKTDNWYNKLEKSTDTPVFKANLIDSYFAKPVNNAFNHLRNLYQNRVAVKNQPIQADIEKMDNHDEVAKQRIQQFFSTRSVSKVTPVFHQSGVNGVITTYTAEIDGQPAYIIFNSSQEIIGFSKENLPVGKISLTLEQAKEKAISFLKHLSPGIYTEVHAQQLGKIGYLTYSPVQSQKTVLGETITVKVNLTDGQIWGFVNHSNNQHVKMSEGPIPFMDTQTKFNPSFHVKMTTPVVIKNTENHWISGIAVYGTLHGHTFRVIIDSRNQKVLDIQHLS</sequence>
<dbReference type="EMBL" id="FRAF01000033">
    <property type="protein sequence ID" value="SHL04015.1"/>
    <property type="molecule type" value="Genomic_DNA"/>
</dbReference>
<keyword evidence="4" id="KW-1185">Reference proteome</keyword>
<dbReference type="Pfam" id="PF14620">
    <property type="entry name" value="YPEB_PepSY1-2"/>
    <property type="match status" value="1"/>
</dbReference>
<keyword evidence="1" id="KW-1133">Transmembrane helix</keyword>
<name>A0A1M6XDX6_9BACL</name>
<keyword evidence="1" id="KW-0472">Membrane</keyword>
<evidence type="ECO:0000256" key="1">
    <source>
        <dbReference type="SAM" id="Phobius"/>
    </source>
</evidence>
<organism evidence="3 4">
    <name type="scientific">Alicyclobacillus tolerans</name>
    <dbReference type="NCBI Taxonomy" id="90970"/>
    <lineage>
        <taxon>Bacteria</taxon>
        <taxon>Bacillati</taxon>
        <taxon>Bacillota</taxon>
        <taxon>Bacilli</taxon>
        <taxon>Bacillales</taxon>
        <taxon>Alicyclobacillaceae</taxon>
        <taxon>Alicyclobacillus</taxon>
    </lineage>
</organism>
<proteinExistence type="predicted"/>
<feature type="domain" description="Sporulation protein YpeB PepSY1 and PepSY2" evidence="2">
    <location>
        <begin position="203"/>
        <end position="340"/>
    </location>
</feature>
<evidence type="ECO:0000313" key="4">
    <source>
        <dbReference type="Proteomes" id="UP000184016"/>
    </source>
</evidence>
<dbReference type="AlphaFoldDB" id="A0A1M6XDX6"/>
<feature type="transmembrane region" description="Helical" evidence="1">
    <location>
        <begin position="6"/>
        <end position="27"/>
    </location>
</feature>
<dbReference type="Proteomes" id="UP000184016">
    <property type="component" value="Unassembled WGS sequence"/>
</dbReference>
<dbReference type="STRING" id="1830138.SAMN05443507_13325"/>
<protein>
    <submittedName>
        <fullName evidence="3">YpeB sporulation</fullName>
    </submittedName>
</protein>
<keyword evidence="1" id="KW-0812">Transmembrane</keyword>
<evidence type="ECO:0000313" key="3">
    <source>
        <dbReference type="EMBL" id="SHL04015.1"/>
    </source>
</evidence>
<evidence type="ECO:0000259" key="2">
    <source>
        <dbReference type="Pfam" id="PF14620"/>
    </source>
</evidence>
<dbReference type="RefSeq" id="WP_072875245.1">
    <property type="nucleotide sequence ID" value="NZ_FRAF01000033.1"/>
</dbReference>
<reference evidence="4" key="1">
    <citation type="submission" date="2016-11" db="EMBL/GenBank/DDBJ databases">
        <authorList>
            <person name="Varghese N."/>
            <person name="Submissions S."/>
        </authorList>
    </citation>
    <scope>NUCLEOTIDE SEQUENCE [LARGE SCALE GENOMIC DNA]</scope>
    <source>
        <strain evidence="4">USBA-503</strain>
    </source>
</reference>
<dbReference type="GO" id="GO:0009847">
    <property type="term" value="P:spore germination"/>
    <property type="evidence" value="ECO:0007669"/>
    <property type="project" value="InterPro"/>
</dbReference>